<dbReference type="Proteomes" id="UP000447434">
    <property type="component" value="Chromosome 3"/>
</dbReference>
<evidence type="ECO:0000313" key="1">
    <source>
        <dbReference type="EMBL" id="KAE9616586.1"/>
    </source>
</evidence>
<keyword evidence="2" id="KW-1185">Reference proteome</keyword>
<evidence type="ECO:0000313" key="2">
    <source>
        <dbReference type="Proteomes" id="UP000447434"/>
    </source>
</evidence>
<gene>
    <name evidence="1" type="ORF">Lalb_Chr03g0026411</name>
</gene>
<sequence>MEEIEYDKAPILEGRSSQEIEIPVISESLDVVVKTMESYCNSVCAFSRKQNSAAASKESAESSKKLFGVIVLYAIVMLRCSTLAF</sequence>
<dbReference type="EMBL" id="WOCE01000003">
    <property type="protein sequence ID" value="KAE9616586.1"/>
    <property type="molecule type" value="Genomic_DNA"/>
</dbReference>
<accession>A0A6A4QTL0</accession>
<dbReference type="AlphaFoldDB" id="A0A6A4QTL0"/>
<organism evidence="1 2">
    <name type="scientific">Lupinus albus</name>
    <name type="common">White lupine</name>
    <name type="synonym">Lupinus termis</name>
    <dbReference type="NCBI Taxonomy" id="3870"/>
    <lineage>
        <taxon>Eukaryota</taxon>
        <taxon>Viridiplantae</taxon>
        <taxon>Streptophyta</taxon>
        <taxon>Embryophyta</taxon>
        <taxon>Tracheophyta</taxon>
        <taxon>Spermatophyta</taxon>
        <taxon>Magnoliopsida</taxon>
        <taxon>eudicotyledons</taxon>
        <taxon>Gunneridae</taxon>
        <taxon>Pentapetalae</taxon>
        <taxon>rosids</taxon>
        <taxon>fabids</taxon>
        <taxon>Fabales</taxon>
        <taxon>Fabaceae</taxon>
        <taxon>Papilionoideae</taxon>
        <taxon>50 kb inversion clade</taxon>
        <taxon>genistoids sensu lato</taxon>
        <taxon>core genistoids</taxon>
        <taxon>Genisteae</taxon>
        <taxon>Lupinus</taxon>
    </lineage>
</organism>
<proteinExistence type="predicted"/>
<reference evidence="2" key="1">
    <citation type="journal article" date="2020" name="Nat. Commun.">
        <title>Genome sequence of the cluster root forming white lupin.</title>
        <authorList>
            <person name="Hufnagel B."/>
            <person name="Marques A."/>
            <person name="Soriano A."/>
            <person name="Marques L."/>
            <person name="Divol F."/>
            <person name="Doumas P."/>
            <person name="Sallet E."/>
            <person name="Mancinotti D."/>
            <person name="Carrere S."/>
            <person name="Marande W."/>
            <person name="Arribat S."/>
            <person name="Keller J."/>
            <person name="Huneau C."/>
            <person name="Blein T."/>
            <person name="Aime D."/>
            <person name="Laguerre M."/>
            <person name="Taylor J."/>
            <person name="Schubert V."/>
            <person name="Nelson M."/>
            <person name="Geu-Flores F."/>
            <person name="Crespi M."/>
            <person name="Gallardo-Guerrero K."/>
            <person name="Delaux P.-M."/>
            <person name="Salse J."/>
            <person name="Berges H."/>
            <person name="Guyot R."/>
            <person name="Gouzy J."/>
            <person name="Peret B."/>
        </authorList>
    </citation>
    <scope>NUCLEOTIDE SEQUENCE [LARGE SCALE GENOMIC DNA]</scope>
    <source>
        <strain evidence="2">cv. Amiga</strain>
    </source>
</reference>
<protein>
    <submittedName>
        <fullName evidence="1">Uncharacterized protein</fullName>
    </submittedName>
</protein>
<comment type="caution">
    <text evidence="1">The sequence shown here is derived from an EMBL/GenBank/DDBJ whole genome shotgun (WGS) entry which is preliminary data.</text>
</comment>
<name>A0A6A4QTL0_LUPAL</name>